<evidence type="ECO:0000256" key="1">
    <source>
        <dbReference type="SAM" id="SignalP"/>
    </source>
</evidence>
<accession>A0A1I8B459</accession>
<proteinExistence type="predicted"/>
<protein>
    <submittedName>
        <fullName evidence="3">Uncharacterized protein</fullName>
    </submittedName>
</protein>
<evidence type="ECO:0000313" key="3">
    <source>
        <dbReference type="WBParaSite" id="MhA1_Contig13.frz3.gene5"/>
    </source>
</evidence>
<keyword evidence="2" id="KW-1185">Reference proteome</keyword>
<sequence>MNNLIISIFILIFLTTADLLYDHCPSTDLFCKNAKFVLEGVDNCKGIIICYKSLYANPDKLLSSKFNKFYNITKGDDESICEKNMGFKSFINKNNNGYSNGYWSGIIIFYDEKNKMLDLQIDVFGRL</sequence>
<feature type="chain" id="PRO_5009315421" evidence="1">
    <location>
        <begin position="20"/>
        <end position="127"/>
    </location>
</feature>
<dbReference type="AlphaFoldDB" id="A0A1I8B459"/>
<dbReference type="Proteomes" id="UP000095281">
    <property type="component" value="Unplaced"/>
</dbReference>
<reference evidence="3" key="1">
    <citation type="submission" date="2016-11" db="UniProtKB">
        <authorList>
            <consortium name="WormBaseParasite"/>
        </authorList>
    </citation>
    <scope>IDENTIFICATION</scope>
</reference>
<name>A0A1I8B459_MELHA</name>
<organism evidence="2 3">
    <name type="scientific">Meloidogyne hapla</name>
    <name type="common">Root-knot nematode worm</name>
    <dbReference type="NCBI Taxonomy" id="6305"/>
    <lineage>
        <taxon>Eukaryota</taxon>
        <taxon>Metazoa</taxon>
        <taxon>Ecdysozoa</taxon>
        <taxon>Nematoda</taxon>
        <taxon>Chromadorea</taxon>
        <taxon>Rhabditida</taxon>
        <taxon>Tylenchina</taxon>
        <taxon>Tylenchomorpha</taxon>
        <taxon>Tylenchoidea</taxon>
        <taxon>Meloidogynidae</taxon>
        <taxon>Meloidogyninae</taxon>
        <taxon>Meloidogyne</taxon>
    </lineage>
</organism>
<keyword evidence="1" id="KW-0732">Signal</keyword>
<dbReference type="WBParaSite" id="MhA1_Contig13.frz3.gene5">
    <property type="protein sequence ID" value="MhA1_Contig13.frz3.gene5"/>
    <property type="gene ID" value="MhA1_Contig13.frz3.gene5"/>
</dbReference>
<feature type="signal peptide" evidence="1">
    <location>
        <begin position="1"/>
        <end position="19"/>
    </location>
</feature>
<evidence type="ECO:0000313" key="2">
    <source>
        <dbReference type="Proteomes" id="UP000095281"/>
    </source>
</evidence>